<dbReference type="PIRSF" id="PIRSF016838">
    <property type="entry name" value="PafC"/>
    <property type="match status" value="1"/>
</dbReference>
<dbReference type="RefSeq" id="WP_179444376.1">
    <property type="nucleotide sequence ID" value="NZ_JACBZS010000001.1"/>
</dbReference>
<dbReference type="PROSITE" id="PS51000">
    <property type="entry name" value="HTH_DEOR_2"/>
    <property type="match status" value="1"/>
</dbReference>
<proteinExistence type="predicted"/>
<evidence type="ECO:0000259" key="3">
    <source>
        <dbReference type="PROSITE" id="PS51000"/>
    </source>
</evidence>
<evidence type="ECO:0000256" key="2">
    <source>
        <dbReference type="ARBA" id="ARBA00023163"/>
    </source>
</evidence>
<dbReference type="Pfam" id="PF08279">
    <property type="entry name" value="HTH_11"/>
    <property type="match status" value="1"/>
</dbReference>
<dbReference type="InterPro" id="IPR036388">
    <property type="entry name" value="WH-like_DNA-bd_sf"/>
</dbReference>
<dbReference type="Pfam" id="PF13280">
    <property type="entry name" value="WYL"/>
    <property type="match status" value="1"/>
</dbReference>
<sequence length="316" mass="34807">MARTTERVLQLLGLLQQRPVWSGPELAERLGVTTRCIRRDVTRLRELGYPVHAAHGAAGGYQLGRGRTLPPLLLDDAEAVAVAVALAQTAGGSVAGAGEGAVGALGKLDQVLPPRLRAQVRAISEATSVHPVAARIDADDLLALARACRERLRVRFGYTARDGTESDREVEPIRLVDLSGYWYLMAFDRDRDDWRTFRLDRVGAIRVTTWQFPARDHPDPLEWVRHSVAESPYPQQIRVILDCSAERGAALVPPRSGTITPIDDGHCELVLGRLDLGWEAMHLVALGVGFRVIEPPELVHELRRLAARMLEAAERS</sequence>
<keyword evidence="2" id="KW-0804">Transcription</keyword>
<dbReference type="Pfam" id="PF25583">
    <property type="entry name" value="WCX"/>
    <property type="match status" value="1"/>
</dbReference>
<dbReference type="InterPro" id="IPR051534">
    <property type="entry name" value="CBASS_pafABC_assoc_protein"/>
</dbReference>
<dbReference type="AlphaFoldDB" id="A0A7Z0IKB4"/>
<dbReference type="InterPro" id="IPR026881">
    <property type="entry name" value="WYL_dom"/>
</dbReference>
<evidence type="ECO:0000313" key="4">
    <source>
        <dbReference type="EMBL" id="NYI70415.1"/>
    </source>
</evidence>
<dbReference type="InterPro" id="IPR013196">
    <property type="entry name" value="HTH_11"/>
</dbReference>
<dbReference type="PROSITE" id="PS52050">
    <property type="entry name" value="WYL"/>
    <property type="match status" value="1"/>
</dbReference>
<reference evidence="4 5" key="1">
    <citation type="submission" date="2020-07" db="EMBL/GenBank/DDBJ databases">
        <title>Sequencing the genomes of 1000 actinobacteria strains.</title>
        <authorList>
            <person name="Klenk H.-P."/>
        </authorList>
    </citation>
    <scope>NUCLEOTIDE SEQUENCE [LARGE SCALE GENOMIC DNA]</scope>
    <source>
        <strain evidence="4 5">DSM 103164</strain>
    </source>
</reference>
<name>A0A7Z0IKB4_9ACTN</name>
<dbReference type="GO" id="GO:0003700">
    <property type="term" value="F:DNA-binding transcription factor activity"/>
    <property type="evidence" value="ECO:0007669"/>
    <property type="project" value="InterPro"/>
</dbReference>
<dbReference type="PANTHER" id="PTHR34580">
    <property type="match status" value="1"/>
</dbReference>
<dbReference type="Gene3D" id="1.10.10.10">
    <property type="entry name" value="Winged helix-like DNA-binding domain superfamily/Winged helix DNA-binding domain"/>
    <property type="match status" value="1"/>
</dbReference>
<feature type="domain" description="HTH deoR-type" evidence="3">
    <location>
        <begin position="4"/>
        <end position="59"/>
    </location>
</feature>
<dbReference type="EMBL" id="JACBZS010000001">
    <property type="protein sequence ID" value="NYI70415.1"/>
    <property type="molecule type" value="Genomic_DNA"/>
</dbReference>
<dbReference type="SUPFAM" id="SSF46785">
    <property type="entry name" value="Winged helix' DNA-binding domain"/>
    <property type="match status" value="1"/>
</dbReference>
<dbReference type="PANTHER" id="PTHR34580:SF3">
    <property type="entry name" value="PROTEIN PAFB"/>
    <property type="match status" value="1"/>
</dbReference>
<keyword evidence="1" id="KW-0805">Transcription regulation</keyword>
<organism evidence="4 5">
    <name type="scientific">Naumannella cuiyingiana</name>
    <dbReference type="NCBI Taxonomy" id="1347891"/>
    <lineage>
        <taxon>Bacteria</taxon>
        <taxon>Bacillati</taxon>
        <taxon>Actinomycetota</taxon>
        <taxon>Actinomycetes</taxon>
        <taxon>Propionibacteriales</taxon>
        <taxon>Propionibacteriaceae</taxon>
        <taxon>Naumannella</taxon>
    </lineage>
</organism>
<dbReference type="GO" id="GO:0003677">
    <property type="term" value="F:DNA binding"/>
    <property type="evidence" value="ECO:0007669"/>
    <property type="project" value="UniProtKB-KW"/>
</dbReference>
<protein>
    <submittedName>
        <fullName evidence="4">Putative DNA-binding transcriptional regulator YafY</fullName>
    </submittedName>
</protein>
<evidence type="ECO:0000313" key="5">
    <source>
        <dbReference type="Proteomes" id="UP000527616"/>
    </source>
</evidence>
<accession>A0A7Z0IKB4</accession>
<evidence type="ECO:0000256" key="1">
    <source>
        <dbReference type="ARBA" id="ARBA00023015"/>
    </source>
</evidence>
<gene>
    <name evidence="4" type="ORF">GGQ54_000975</name>
</gene>
<dbReference type="Proteomes" id="UP000527616">
    <property type="component" value="Unassembled WGS sequence"/>
</dbReference>
<keyword evidence="4" id="KW-0238">DNA-binding</keyword>
<dbReference type="InterPro" id="IPR028349">
    <property type="entry name" value="PafC-like"/>
</dbReference>
<dbReference type="InterPro" id="IPR057727">
    <property type="entry name" value="WCX_dom"/>
</dbReference>
<dbReference type="InterPro" id="IPR036390">
    <property type="entry name" value="WH_DNA-bd_sf"/>
</dbReference>
<dbReference type="InterPro" id="IPR001034">
    <property type="entry name" value="DeoR_HTH"/>
</dbReference>
<keyword evidence="5" id="KW-1185">Reference proteome</keyword>
<comment type="caution">
    <text evidence="4">The sequence shown here is derived from an EMBL/GenBank/DDBJ whole genome shotgun (WGS) entry which is preliminary data.</text>
</comment>